<dbReference type="Proteomes" id="UP000295601">
    <property type="component" value="Unassembled WGS sequence"/>
</dbReference>
<dbReference type="Gene3D" id="3.30.565.10">
    <property type="entry name" value="Histidine kinase-like ATPase, C-terminal domain"/>
    <property type="match status" value="1"/>
</dbReference>
<evidence type="ECO:0000313" key="10">
    <source>
        <dbReference type="EMBL" id="TDP95532.1"/>
    </source>
</evidence>
<keyword evidence="7" id="KW-0067">ATP-binding</keyword>
<dbReference type="Pfam" id="PF02518">
    <property type="entry name" value="HATPase_c"/>
    <property type="match status" value="1"/>
</dbReference>
<dbReference type="PANTHER" id="PTHR41523:SF8">
    <property type="entry name" value="ETHYLENE RESPONSE SENSOR PROTEIN"/>
    <property type="match status" value="1"/>
</dbReference>
<keyword evidence="6 10" id="KW-0418">Kinase</keyword>
<dbReference type="GO" id="GO:0005524">
    <property type="term" value="F:ATP binding"/>
    <property type="evidence" value="ECO:0007669"/>
    <property type="project" value="UniProtKB-KW"/>
</dbReference>
<dbReference type="Gene3D" id="3.30.450.280">
    <property type="entry name" value="GAF domain"/>
    <property type="match status" value="1"/>
</dbReference>
<evidence type="ECO:0000256" key="2">
    <source>
        <dbReference type="ARBA" id="ARBA00012438"/>
    </source>
</evidence>
<sequence>MAITPWSFWPRCALCKNHACVLYSGQVATLRNLATKYSSLSEEEIEWLELLTLDWQLLADLALSDVVLWVPTNDGDYLAVAHSRPAGSVTLFYRDVIGDFLRSDWRGLVDQAMETGQHVASTSPAWYEENPMRLTAYSVSRLDSHGAKQGPFAVATVHTSVADTQPASRIGAAFREVASDLFGMIQAGLFPSPSNARGGEQGSPRASDGLVRVNLDGEATFASPNTQTTFTTLGYRDEIEGENFSEVIAEIVKGQFDTNESLPLIAQGKIAKRVEIDARGRTVTLRSIPVIRDGVRVGGIVLTRDVTELRQQAQELITKDATIREIHHRVKNNLQTVASLLRVQARRARSEEAKEVLGQAMRRVAAIAVVHDTLATGLSQIVSFDEVFDRVLGLAAEVASLHGTTVHPHKEGSFGELPSEYATPLALALTEIVTNAVEHGLAGKEGDVYIRADRNDTRLTVEVVDTGTGLPGGTVGDGLGTQIVRTLIEGELGGSIVWAPDAAGGTRVSIQIPLHWISTQTREIPRIRG</sequence>
<protein>
    <recommendedName>
        <fullName evidence="2">histidine kinase</fullName>
        <ecNumber evidence="2">2.7.13.3</ecNumber>
    </recommendedName>
</protein>
<dbReference type="GO" id="GO:0004673">
    <property type="term" value="F:protein histidine kinase activity"/>
    <property type="evidence" value="ECO:0007669"/>
    <property type="project" value="UniProtKB-EC"/>
</dbReference>
<reference evidence="10 11" key="1">
    <citation type="submission" date="2019-03" db="EMBL/GenBank/DDBJ databases">
        <title>Genomic analyses of the natural microbiome of Caenorhabditis elegans.</title>
        <authorList>
            <person name="Samuel B."/>
        </authorList>
    </citation>
    <scope>NUCLEOTIDE SEQUENCE [LARGE SCALE GENOMIC DNA]</scope>
    <source>
        <strain evidence="10 11">JUb18</strain>
    </source>
</reference>
<dbReference type="Pfam" id="PF12282">
    <property type="entry name" value="GAF_PdtaS"/>
    <property type="match status" value="1"/>
</dbReference>
<feature type="domain" description="Histidine kinase" evidence="9">
    <location>
        <begin position="325"/>
        <end position="516"/>
    </location>
</feature>
<dbReference type="InterPro" id="IPR003594">
    <property type="entry name" value="HATPase_dom"/>
</dbReference>
<dbReference type="InterPro" id="IPR022066">
    <property type="entry name" value="PdtaS_GAF"/>
</dbReference>
<organism evidence="10 11">
    <name type="scientific">Leucobacter luti</name>
    <dbReference type="NCBI Taxonomy" id="340320"/>
    <lineage>
        <taxon>Bacteria</taxon>
        <taxon>Bacillati</taxon>
        <taxon>Actinomycetota</taxon>
        <taxon>Actinomycetes</taxon>
        <taxon>Micrococcales</taxon>
        <taxon>Microbacteriaceae</taxon>
        <taxon>Leucobacter</taxon>
    </lineage>
</organism>
<evidence type="ECO:0000256" key="6">
    <source>
        <dbReference type="ARBA" id="ARBA00022777"/>
    </source>
</evidence>
<dbReference type="PANTHER" id="PTHR41523">
    <property type="entry name" value="TWO-COMPONENT SYSTEM SENSOR PROTEIN"/>
    <property type="match status" value="1"/>
</dbReference>
<evidence type="ECO:0000256" key="4">
    <source>
        <dbReference type="ARBA" id="ARBA00022679"/>
    </source>
</evidence>
<dbReference type="InterPro" id="IPR011495">
    <property type="entry name" value="Sig_transdc_His_kin_sub2_dim/P"/>
</dbReference>
<dbReference type="SMART" id="SM00387">
    <property type="entry name" value="HATPase_c"/>
    <property type="match status" value="1"/>
</dbReference>
<evidence type="ECO:0000256" key="5">
    <source>
        <dbReference type="ARBA" id="ARBA00022741"/>
    </source>
</evidence>
<dbReference type="AlphaFoldDB" id="A0A4R6S6T8"/>
<keyword evidence="8" id="KW-0902">Two-component regulatory system</keyword>
<accession>A0A4R6S6T8</accession>
<comment type="caution">
    <text evidence="10">The sequence shown here is derived from an EMBL/GenBank/DDBJ whole genome shotgun (WGS) entry which is preliminary data.</text>
</comment>
<dbReference type="SUPFAM" id="SSF55874">
    <property type="entry name" value="ATPase domain of HSP90 chaperone/DNA topoisomerase II/histidine kinase"/>
    <property type="match status" value="1"/>
</dbReference>
<dbReference type="GO" id="GO:0000160">
    <property type="term" value="P:phosphorelay signal transduction system"/>
    <property type="evidence" value="ECO:0007669"/>
    <property type="project" value="UniProtKB-KW"/>
</dbReference>
<keyword evidence="5" id="KW-0547">Nucleotide-binding</keyword>
<dbReference type="PRINTS" id="PR00344">
    <property type="entry name" value="BCTRLSENSOR"/>
</dbReference>
<dbReference type="EC" id="2.7.13.3" evidence="2"/>
<keyword evidence="11" id="KW-1185">Reference proteome</keyword>
<evidence type="ECO:0000256" key="8">
    <source>
        <dbReference type="ARBA" id="ARBA00023012"/>
    </source>
</evidence>
<dbReference type="InterPro" id="IPR036890">
    <property type="entry name" value="HATPase_C_sf"/>
</dbReference>
<dbReference type="EMBL" id="SNYA01000001">
    <property type="protein sequence ID" value="TDP95532.1"/>
    <property type="molecule type" value="Genomic_DNA"/>
</dbReference>
<dbReference type="Pfam" id="PF07568">
    <property type="entry name" value="HisKA_2"/>
    <property type="match status" value="1"/>
</dbReference>
<evidence type="ECO:0000256" key="3">
    <source>
        <dbReference type="ARBA" id="ARBA00022553"/>
    </source>
</evidence>
<evidence type="ECO:0000256" key="1">
    <source>
        <dbReference type="ARBA" id="ARBA00000085"/>
    </source>
</evidence>
<dbReference type="PROSITE" id="PS50109">
    <property type="entry name" value="HIS_KIN"/>
    <property type="match status" value="1"/>
</dbReference>
<dbReference type="InterPro" id="IPR004358">
    <property type="entry name" value="Sig_transdc_His_kin-like_C"/>
</dbReference>
<evidence type="ECO:0000313" key="11">
    <source>
        <dbReference type="Proteomes" id="UP000295601"/>
    </source>
</evidence>
<evidence type="ECO:0000256" key="7">
    <source>
        <dbReference type="ARBA" id="ARBA00022840"/>
    </source>
</evidence>
<keyword evidence="3" id="KW-0597">Phosphoprotein</keyword>
<keyword evidence="4" id="KW-0808">Transferase</keyword>
<dbReference type="Gene3D" id="3.30.450.20">
    <property type="entry name" value="PAS domain"/>
    <property type="match status" value="1"/>
</dbReference>
<name>A0A4R6S6T8_9MICO</name>
<evidence type="ECO:0000259" key="9">
    <source>
        <dbReference type="PROSITE" id="PS50109"/>
    </source>
</evidence>
<comment type="catalytic activity">
    <reaction evidence="1">
        <text>ATP + protein L-histidine = ADP + protein N-phospho-L-histidine.</text>
        <dbReference type="EC" id="2.7.13.3"/>
    </reaction>
</comment>
<dbReference type="InterPro" id="IPR005467">
    <property type="entry name" value="His_kinase_dom"/>
</dbReference>
<proteinExistence type="predicted"/>
<gene>
    <name evidence="10" type="ORF">EDF62_0221</name>
</gene>
<dbReference type="InterPro" id="IPR038424">
    <property type="entry name" value="H_kinase_PdtaS_GAF_sf"/>
</dbReference>